<comment type="caution">
    <text evidence="2">The sequence shown here is derived from an EMBL/GenBank/DDBJ whole genome shotgun (WGS) entry which is preliminary data.</text>
</comment>
<dbReference type="Pfam" id="PF02020">
    <property type="entry name" value="W2"/>
    <property type="match status" value="1"/>
</dbReference>
<organism evidence="2 3">
    <name type="scientific">Coilia grayii</name>
    <name type="common">Gray's grenadier anchovy</name>
    <dbReference type="NCBI Taxonomy" id="363190"/>
    <lineage>
        <taxon>Eukaryota</taxon>
        <taxon>Metazoa</taxon>
        <taxon>Chordata</taxon>
        <taxon>Craniata</taxon>
        <taxon>Vertebrata</taxon>
        <taxon>Euteleostomi</taxon>
        <taxon>Actinopterygii</taxon>
        <taxon>Neopterygii</taxon>
        <taxon>Teleostei</taxon>
        <taxon>Clupei</taxon>
        <taxon>Clupeiformes</taxon>
        <taxon>Clupeoidei</taxon>
        <taxon>Engraulidae</taxon>
        <taxon>Coilinae</taxon>
        <taxon>Coilia</taxon>
    </lineage>
</organism>
<evidence type="ECO:0000313" key="2">
    <source>
        <dbReference type="EMBL" id="KAL2103181.1"/>
    </source>
</evidence>
<dbReference type="SMART" id="SM00515">
    <property type="entry name" value="eIF5C"/>
    <property type="match status" value="1"/>
</dbReference>
<dbReference type="PROSITE" id="PS51363">
    <property type="entry name" value="W2"/>
    <property type="match status" value="1"/>
</dbReference>
<sequence>MERSVYGWDCVFLVFSWDTDNTDTVQGLGFLFPLLCVEKELLRHVREDPSPTHIYRWIRENVTHTMHTDPSFINILITSLLQYEWEEVCATVREEEEEAEWDLCSLAPPKEALEQEKRLLDAFKPVMQKFLHEHTHLQVTTLYALQTHTHNLAFPKGMLVEEEAFLAWKEDLTQEFPGKGKALFQVNQWLTWLETAEEEESEDDEE</sequence>
<name>A0ABD1KVI4_9TELE</name>
<dbReference type="Gene3D" id="1.25.40.180">
    <property type="match status" value="1"/>
</dbReference>
<keyword evidence="3" id="KW-1185">Reference proteome</keyword>
<gene>
    <name evidence="2" type="ORF">ACEWY4_000049</name>
</gene>
<dbReference type="Proteomes" id="UP001591681">
    <property type="component" value="Unassembled WGS sequence"/>
</dbReference>
<dbReference type="InterPro" id="IPR003307">
    <property type="entry name" value="W2_domain"/>
</dbReference>
<dbReference type="SUPFAM" id="SSF48371">
    <property type="entry name" value="ARM repeat"/>
    <property type="match status" value="1"/>
</dbReference>
<dbReference type="CDD" id="cd11559">
    <property type="entry name" value="W2_eIF4G1_like"/>
    <property type="match status" value="1"/>
</dbReference>
<accession>A0ABD1KVI4</accession>
<dbReference type="InterPro" id="IPR016024">
    <property type="entry name" value="ARM-type_fold"/>
</dbReference>
<protein>
    <recommendedName>
        <fullName evidence="1">W2 domain-containing protein</fullName>
    </recommendedName>
</protein>
<reference evidence="2 3" key="1">
    <citation type="submission" date="2024-09" db="EMBL/GenBank/DDBJ databases">
        <title>A chromosome-level genome assembly of Gray's grenadier anchovy, Coilia grayii.</title>
        <authorList>
            <person name="Fu Z."/>
        </authorList>
    </citation>
    <scope>NUCLEOTIDE SEQUENCE [LARGE SCALE GENOMIC DNA]</scope>
    <source>
        <strain evidence="2">G4</strain>
        <tissue evidence="2">Muscle</tissue>
    </source>
</reference>
<dbReference type="AlphaFoldDB" id="A0ABD1KVI4"/>
<feature type="domain" description="W2" evidence="1">
    <location>
        <begin position="27"/>
        <end position="203"/>
    </location>
</feature>
<dbReference type="EMBL" id="JBHFQA010000001">
    <property type="protein sequence ID" value="KAL2103181.1"/>
    <property type="molecule type" value="Genomic_DNA"/>
</dbReference>
<evidence type="ECO:0000259" key="1">
    <source>
        <dbReference type="PROSITE" id="PS51363"/>
    </source>
</evidence>
<proteinExistence type="predicted"/>
<evidence type="ECO:0000313" key="3">
    <source>
        <dbReference type="Proteomes" id="UP001591681"/>
    </source>
</evidence>